<dbReference type="EMBL" id="BARW01024543">
    <property type="protein sequence ID" value="GAI93113.1"/>
    <property type="molecule type" value="Genomic_DNA"/>
</dbReference>
<proteinExistence type="predicted"/>
<gene>
    <name evidence="1" type="ORF">S12H4_40443</name>
</gene>
<evidence type="ECO:0008006" key="2">
    <source>
        <dbReference type="Google" id="ProtNLM"/>
    </source>
</evidence>
<name>X1SJI0_9ZZZZ</name>
<reference evidence="1" key="1">
    <citation type="journal article" date="2014" name="Front. Microbiol.">
        <title>High frequency of phylogenetically diverse reductive dehalogenase-homologous genes in deep subseafloor sedimentary metagenomes.</title>
        <authorList>
            <person name="Kawai M."/>
            <person name="Futagami T."/>
            <person name="Toyoda A."/>
            <person name="Takaki Y."/>
            <person name="Nishi S."/>
            <person name="Hori S."/>
            <person name="Arai W."/>
            <person name="Tsubouchi T."/>
            <person name="Morono Y."/>
            <person name="Uchiyama I."/>
            <person name="Ito T."/>
            <person name="Fujiyama A."/>
            <person name="Inagaki F."/>
            <person name="Takami H."/>
        </authorList>
    </citation>
    <scope>NUCLEOTIDE SEQUENCE</scope>
    <source>
        <strain evidence="1">Expedition CK06-06</strain>
    </source>
</reference>
<dbReference type="InterPro" id="IPR015424">
    <property type="entry name" value="PyrdxlP-dep_Trfase"/>
</dbReference>
<dbReference type="SUPFAM" id="SSF53383">
    <property type="entry name" value="PLP-dependent transferases"/>
    <property type="match status" value="1"/>
</dbReference>
<dbReference type="InterPro" id="IPR000653">
    <property type="entry name" value="DegT/StrS_aminotransferase"/>
</dbReference>
<protein>
    <recommendedName>
        <fullName evidence="2">DegT/DnrJ/EryC1/StrS aminotransferase family protein</fullName>
    </recommendedName>
</protein>
<sequence>MGTNIEAKTTVREESFAKVDKLGPYKTKIHKEELIELLDLWKFGPGIKEQLEKLIEQDDQLKGPHLFRYYNPRPSKVDAAEEELKKKIGTEHCLAVNSCTSALICAIRALGIGVGDEVIVPGYTFFA</sequence>
<feature type="non-terminal residue" evidence="1">
    <location>
        <position position="127"/>
    </location>
</feature>
<dbReference type="InterPro" id="IPR015421">
    <property type="entry name" value="PyrdxlP-dep_Trfase_major"/>
</dbReference>
<comment type="caution">
    <text evidence="1">The sequence shown here is derived from an EMBL/GenBank/DDBJ whole genome shotgun (WGS) entry which is preliminary data.</text>
</comment>
<dbReference type="Gene3D" id="3.40.640.10">
    <property type="entry name" value="Type I PLP-dependent aspartate aminotransferase-like (Major domain)"/>
    <property type="match status" value="1"/>
</dbReference>
<dbReference type="Pfam" id="PF01041">
    <property type="entry name" value="DegT_DnrJ_EryC1"/>
    <property type="match status" value="1"/>
</dbReference>
<organism evidence="1">
    <name type="scientific">marine sediment metagenome</name>
    <dbReference type="NCBI Taxonomy" id="412755"/>
    <lineage>
        <taxon>unclassified sequences</taxon>
        <taxon>metagenomes</taxon>
        <taxon>ecological metagenomes</taxon>
    </lineage>
</organism>
<evidence type="ECO:0000313" key="1">
    <source>
        <dbReference type="EMBL" id="GAI93113.1"/>
    </source>
</evidence>
<dbReference type="AlphaFoldDB" id="X1SJI0"/>
<accession>X1SJI0</accession>